<proteinExistence type="predicted"/>
<name>A0AA87IPE9_9BACL</name>
<dbReference type="Gene3D" id="1.10.1660.10">
    <property type="match status" value="1"/>
</dbReference>
<dbReference type="PRINTS" id="PR00040">
    <property type="entry name" value="HTHMERR"/>
</dbReference>
<dbReference type="EMBL" id="AJYB01000003">
    <property type="protein sequence ID" value="EIM08425.1"/>
    <property type="molecule type" value="Genomic_DNA"/>
</dbReference>
<dbReference type="GO" id="GO:0003700">
    <property type="term" value="F:DNA-binding transcription factor activity"/>
    <property type="evidence" value="ECO:0007669"/>
    <property type="project" value="InterPro"/>
</dbReference>
<dbReference type="Pfam" id="PF13411">
    <property type="entry name" value="MerR_1"/>
    <property type="match status" value="1"/>
</dbReference>
<dbReference type="AlphaFoldDB" id="A0AA87IPE9"/>
<keyword evidence="1" id="KW-0238">DNA-binding</keyword>
<organism evidence="3 4">
    <name type="scientific">Planococcus antarcticus DSM 14505</name>
    <dbReference type="NCBI Taxonomy" id="1185653"/>
    <lineage>
        <taxon>Bacteria</taxon>
        <taxon>Bacillati</taxon>
        <taxon>Bacillota</taxon>
        <taxon>Bacilli</taxon>
        <taxon>Bacillales</taxon>
        <taxon>Caryophanaceae</taxon>
        <taxon>Planococcus</taxon>
    </lineage>
</organism>
<protein>
    <submittedName>
        <fullName evidence="3">MerR family transcriptional regulator</fullName>
    </submittedName>
</protein>
<dbReference type="InterPro" id="IPR000551">
    <property type="entry name" value="MerR-type_HTH_dom"/>
</dbReference>
<dbReference type="PANTHER" id="PTHR30204">
    <property type="entry name" value="REDOX-CYCLING DRUG-SENSING TRANSCRIPTIONAL ACTIVATOR SOXR"/>
    <property type="match status" value="1"/>
</dbReference>
<sequence>MYSIGKLANISHVSIRTLRYYDEIGLLLPTYKNNAGHRFYISEDVSKLHYILTLKDLGFPLETIRQFLFNHEFDLQSVLRIRKKIIQEEQKNLKKVETSIETLLTILESGENTDWDSIFETLSTFSTDKSLIRELWAKYFSEEEQQVLNKFSEPGGNSEEEKSWEKLTSEVRANLNKDPSSPIAQELAKRWVELVDKTYEGNDELALKVWDLNKSREPHLRFFPFEQEIIIFIEKAIEHYFLQKESSR</sequence>
<dbReference type="GO" id="GO:0003677">
    <property type="term" value="F:DNA binding"/>
    <property type="evidence" value="ECO:0007669"/>
    <property type="project" value="UniProtKB-KW"/>
</dbReference>
<evidence type="ECO:0000259" key="2">
    <source>
        <dbReference type="SMART" id="SM00422"/>
    </source>
</evidence>
<evidence type="ECO:0000256" key="1">
    <source>
        <dbReference type="ARBA" id="ARBA00023125"/>
    </source>
</evidence>
<evidence type="ECO:0000313" key="4">
    <source>
        <dbReference type="Proteomes" id="UP000004725"/>
    </source>
</evidence>
<dbReference type="RefSeq" id="WP_006828199.1">
    <property type="nucleotide sequence ID" value="NZ_AJYB01000003.1"/>
</dbReference>
<dbReference type="SMART" id="SM00422">
    <property type="entry name" value="HTH_MERR"/>
    <property type="match status" value="1"/>
</dbReference>
<feature type="domain" description="HTH merR-type" evidence="2">
    <location>
        <begin position="2"/>
        <end position="71"/>
    </location>
</feature>
<dbReference type="CDD" id="cd01106">
    <property type="entry name" value="HTH_TipAL-Mta"/>
    <property type="match status" value="1"/>
</dbReference>
<dbReference type="InterPro" id="IPR009061">
    <property type="entry name" value="DNA-bd_dom_put_sf"/>
</dbReference>
<comment type="caution">
    <text evidence="3">The sequence shown here is derived from an EMBL/GenBank/DDBJ whole genome shotgun (WGS) entry which is preliminary data.</text>
</comment>
<dbReference type="SUPFAM" id="SSF46955">
    <property type="entry name" value="Putative DNA-binding domain"/>
    <property type="match status" value="1"/>
</dbReference>
<accession>A0AA87IPE9</accession>
<dbReference type="InterPro" id="IPR047057">
    <property type="entry name" value="MerR_fam"/>
</dbReference>
<reference evidence="3 4" key="1">
    <citation type="journal article" date="2012" name="J. Bacteriol.">
        <title>Genome Sequence of the Antarctic Psychrophile Bacterium Planococcus antarcticus DSM 14505.</title>
        <authorList>
            <person name="Margolles A."/>
            <person name="Gueimonde M."/>
            <person name="Sanchez B."/>
        </authorList>
    </citation>
    <scope>NUCLEOTIDE SEQUENCE [LARGE SCALE GENOMIC DNA]</scope>
    <source>
        <strain evidence="3 4">DSM 14505</strain>
    </source>
</reference>
<dbReference type="PANTHER" id="PTHR30204:SF90">
    <property type="entry name" value="HTH-TYPE TRANSCRIPTIONAL ACTIVATOR MTA"/>
    <property type="match status" value="1"/>
</dbReference>
<gene>
    <name evidence="3" type="ORF">A1A1_00873</name>
</gene>
<evidence type="ECO:0000313" key="3">
    <source>
        <dbReference type="EMBL" id="EIM08425.1"/>
    </source>
</evidence>
<dbReference type="Proteomes" id="UP000004725">
    <property type="component" value="Unassembled WGS sequence"/>
</dbReference>